<feature type="transmembrane region" description="Helical" evidence="1">
    <location>
        <begin position="50"/>
        <end position="73"/>
    </location>
</feature>
<keyword evidence="1" id="KW-0472">Membrane</keyword>
<evidence type="ECO:0000256" key="1">
    <source>
        <dbReference type="SAM" id="Phobius"/>
    </source>
</evidence>
<reference evidence="2 3" key="1">
    <citation type="submission" date="2019-11" db="EMBL/GenBank/DDBJ databases">
        <title>Draft genome sequences of five Paenibacillus species of dairy origin.</title>
        <authorList>
            <person name="Olajide A.M."/>
            <person name="Chen S."/>
            <person name="Lapointe G."/>
        </authorList>
    </citation>
    <scope>NUCLEOTIDE SEQUENCE [LARGE SCALE GENOMIC DNA]</scope>
    <source>
        <strain evidence="2 3">12CR55</strain>
    </source>
</reference>
<name>A0A7X2Z1L1_9BACL</name>
<dbReference type="AlphaFoldDB" id="A0A7X2Z1L1"/>
<keyword evidence="1" id="KW-0812">Transmembrane</keyword>
<evidence type="ECO:0000313" key="3">
    <source>
        <dbReference type="Proteomes" id="UP000447876"/>
    </source>
</evidence>
<proteinExistence type="predicted"/>
<dbReference type="Proteomes" id="UP000447876">
    <property type="component" value="Unassembled WGS sequence"/>
</dbReference>
<comment type="caution">
    <text evidence="2">The sequence shown here is derived from an EMBL/GenBank/DDBJ whole genome shotgun (WGS) entry which is preliminary data.</text>
</comment>
<dbReference type="EMBL" id="WNZW01000003">
    <property type="protein sequence ID" value="MUG45828.1"/>
    <property type="molecule type" value="Genomic_DNA"/>
</dbReference>
<gene>
    <name evidence="2" type="ORF">GNP95_12585</name>
</gene>
<feature type="transmembrane region" description="Helical" evidence="1">
    <location>
        <begin position="21"/>
        <end position="38"/>
    </location>
</feature>
<feature type="transmembrane region" description="Helical" evidence="1">
    <location>
        <begin position="100"/>
        <end position="130"/>
    </location>
</feature>
<organism evidence="2 3">
    <name type="scientific">Paenibacillus woosongensis</name>
    <dbReference type="NCBI Taxonomy" id="307580"/>
    <lineage>
        <taxon>Bacteria</taxon>
        <taxon>Bacillati</taxon>
        <taxon>Bacillota</taxon>
        <taxon>Bacilli</taxon>
        <taxon>Bacillales</taxon>
        <taxon>Paenibacillaceae</taxon>
        <taxon>Paenibacillus</taxon>
    </lineage>
</organism>
<feature type="transmembrane region" description="Helical" evidence="1">
    <location>
        <begin position="176"/>
        <end position="194"/>
    </location>
</feature>
<evidence type="ECO:0000313" key="2">
    <source>
        <dbReference type="EMBL" id="MUG45828.1"/>
    </source>
</evidence>
<feature type="transmembrane region" description="Helical" evidence="1">
    <location>
        <begin position="142"/>
        <end position="169"/>
    </location>
</feature>
<accession>A0A7X2Z1L1</accession>
<sequence length="265" mass="30019">MINFLKGQSYYLKKDSTFRSISLIFLIAGMVLPLWIGAKTGFEISSPWQPLITAIPLSLFLYFIIPIHVCFFATEGFEYGSVKIIIASGKSRSSYFIGKYITEITVILFWIFQFFFIYYVISIVASLLAGTHIRTDDVRGDLITAITAIGFNVLYLMAYSAIVMMVGIFTKKSASTVIITFLIIFIDFILSGYLKDSSLPFLRMVSNNTLMTQIMKFNGLYIFNSQQILLSGLNDYFRVAIIPIIIVFICLTITLISFEKSDIHT</sequence>
<keyword evidence="1" id="KW-1133">Transmembrane helix</keyword>
<feature type="transmembrane region" description="Helical" evidence="1">
    <location>
        <begin position="236"/>
        <end position="258"/>
    </location>
</feature>
<protein>
    <submittedName>
        <fullName evidence="2">Uncharacterized protein</fullName>
    </submittedName>
</protein>